<accession>A0A4R2GP29</accession>
<dbReference type="Pfam" id="PF09537">
    <property type="entry name" value="DUF2383"/>
    <property type="match status" value="1"/>
</dbReference>
<gene>
    <name evidence="2" type="ORF">EV194_101729</name>
</gene>
<reference evidence="2 3" key="1">
    <citation type="submission" date="2019-03" db="EMBL/GenBank/DDBJ databases">
        <title>Genomic Encyclopedia of Type Strains, Phase IV (KMG-IV): sequencing the most valuable type-strain genomes for metagenomic binning, comparative biology and taxonomic classification.</title>
        <authorList>
            <person name="Goeker M."/>
        </authorList>
    </citation>
    <scope>NUCLEOTIDE SEQUENCE [LARGE SCALE GENOMIC DNA]</scope>
    <source>
        <strain evidence="2 3">DSM 24179</strain>
    </source>
</reference>
<dbReference type="Gene3D" id="1.20.1260.10">
    <property type="match status" value="1"/>
</dbReference>
<comment type="caution">
    <text evidence="2">The sequence shown here is derived from an EMBL/GenBank/DDBJ whole genome shotgun (WGS) entry which is preliminary data.</text>
</comment>
<dbReference type="Proteomes" id="UP000295221">
    <property type="component" value="Unassembled WGS sequence"/>
</dbReference>
<dbReference type="EMBL" id="SLWK01000001">
    <property type="protein sequence ID" value="TCO11095.1"/>
    <property type="molecule type" value="Genomic_DNA"/>
</dbReference>
<protein>
    <submittedName>
        <fullName evidence="2">Uncharacterized protein (TIGR02284 family)</fullName>
    </submittedName>
</protein>
<evidence type="ECO:0000313" key="2">
    <source>
        <dbReference type="EMBL" id="TCO11095.1"/>
    </source>
</evidence>
<name>A0A4R2GP29_9BACT</name>
<dbReference type="InterPro" id="IPR019052">
    <property type="entry name" value="DUF2383"/>
</dbReference>
<dbReference type="SUPFAM" id="SSF47240">
    <property type="entry name" value="Ferritin-like"/>
    <property type="match status" value="1"/>
</dbReference>
<evidence type="ECO:0000259" key="1">
    <source>
        <dbReference type="Pfam" id="PF09537"/>
    </source>
</evidence>
<dbReference type="InterPro" id="IPR011971">
    <property type="entry name" value="CHP02284"/>
</dbReference>
<dbReference type="PIRSF" id="PIRSF029477">
    <property type="entry name" value="UCP029477"/>
    <property type="match status" value="1"/>
</dbReference>
<dbReference type="NCBIfam" id="TIGR02284">
    <property type="entry name" value="PA2169 family four-helix-bundle protein"/>
    <property type="match status" value="1"/>
</dbReference>
<dbReference type="InterPro" id="IPR016920">
    <property type="entry name" value="UCP029477"/>
</dbReference>
<feature type="domain" description="DUF2383" evidence="1">
    <location>
        <begin position="16"/>
        <end position="124"/>
    </location>
</feature>
<evidence type="ECO:0000313" key="3">
    <source>
        <dbReference type="Proteomes" id="UP000295221"/>
    </source>
</evidence>
<dbReference type="InterPro" id="IPR012347">
    <property type="entry name" value="Ferritin-like"/>
</dbReference>
<dbReference type="AlphaFoldDB" id="A0A4R2GP29"/>
<organism evidence="2 3">
    <name type="scientific">Natronoflexus pectinivorans</name>
    <dbReference type="NCBI Taxonomy" id="682526"/>
    <lineage>
        <taxon>Bacteria</taxon>
        <taxon>Pseudomonadati</taxon>
        <taxon>Bacteroidota</taxon>
        <taxon>Bacteroidia</taxon>
        <taxon>Marinilabiliales</taxon>
        <taxon>Marinilabiliaceae</taxon>
        <taxon>Natronoflexus</taxon>
    </lineage>
</organism>
<dbReference type="InterPro" id="IPR009078">
    <property type="entry name" value="Ferritin-like_SF"/>
</dbReference>
<keyword evidence="3" id="KW-1185">Reference proteome</keyword>
<sequence>MNWHQINNQNMKKEKTIEVLNSLITINNDRIEGYETASKETSELDLKTMFAKFISTSKKCNQELAKEVNMLGGEVAKGTKTSGKFFRAWMDVKAALTGKDRKAILNSCEYGEDQALDAYDKALENDLEHLTANQQTMIIAQRTFLESDHDHVNSMRDALLNA</sequence>
<proteinExistence type="predicted"/>